<dbReference type="GO" id="GO:0004821">
    <property type="term" value="F:histidine-tRNA ligase activity"/>
    <property type="evidence" value="ECO:0007669"/>
    <property type="project" value="TreeGrafter"/>
</dbReference>
<dbReference type="PANTHER" id="PTHR11476:SF7">
    <property type="entry name" value="HISTIDINE--TRNA LIGASE"/>
    <property type="match status" value="1"/>
</dbReference>
<dbReference type="GO" id="GO:0003723">
    <property type="term" value="F:RNA binding"/>
    <property type="evidence" value="ECO:0007669"/>
    <property type="project" value="TreeGrafter"/>
</dbReference>
<keyword evidence="1" id="KW-0396">Initiation factor</keyword>
<reference evidence="2" key="1">
    <citation type="submission" date="2021-01" db="EMBL/GenBank/DDBJ databases">
        <title>Caligus Genome Assembly.</title>
        <authorList>
            <person name="Gallardo-Escarate C."/>
        </authorList>
    </citation>
    <scope>NUCLEOTIDE SEQUENCE [LARGE SCALE GENOMIC DNA]</scope>
</reference>
<keyword evidence="1" id="KW-0418">Kinase</keyword>
<dbReference type="PANTHER" id="PTHR11476">
    <property type="entry name" value="HISTIDYL-TRNA SYNTHETASE"/>
    <property type="match status" value="1"/>
</dbReference>
<keyword evidence="1" id="KW-0648">Protein biosynthesis</keyword>
<dbReference type="AlphaFoldDB" id="A0A7T8QV68"/>
<dbReference type="EMBL" id="CP045890">
    <property type="protein sequence ID" value="QQP56299.1"/>
    <property type="molecule type" value="Genomic_DNA"/>
</dbReference>
<dbReference type="GO" id="GO:0003743">
    <property type="term" value="F:translation initiation factor activity"/>
    <property type="evidence" value="ECO:0007669"/>
    <property type="project" value="UniProtKB-KW"/>
</dbReference>
<organism evidence="1 2">
    <name type="scientific">Caligus rogercresseyi</name>
    <name type="common">Sea louse</name>
    <dbReference type="NCBI Taxonomy" id="217165"/>
    <lineage>
        <taxon>Eukaryota</taxon>
        <taxon>Metazoa</taxon>
        <taxon>Ecdysozoa</taxon>
        <taxon>Arthropoda</taxon>
        <taxon>Crustacea</taxon>
        <taxon>Multicrustacea</taxon>
        <taxon>Hexanauplia</taxon>
        <taxon>Copepoda</taxon>
        <taxon>Siphonostomatoida</taxon>
        <taxon>Caligidae</taxon>
        <taxon>Caligus</taxon>
    </lineage>
</organism>
<dbReference type="GO" id="GO:0005739">
    <property type="term" value="C:mitochondrion"/>
    <property type="evidence" value="ECO:0007669"/>
    <property type="project" value="TreeGrafter"/>
</dbReference>
<evidence type="ECO:0000313" key="1">
    <source>
        <dbReference type="EMBL" id="QQP56299.1"/>
    </source>
</evidence>
<dbReference type="GO" id="GO:0032543">
    <property type="term" value="P:mitochondrial translation"/>
    <property type="evidence" value="ECO:0007669"/>
    <property type="project" value="TreeGrafter"/>
</dbReference>
<keyword evidence="2" id="KW-1185">Reference proteome</keyword>
<dbReference type="OrthoDB" id="6778822at2759"/>
<name>A0A7T8QV68_CALRO</name>
<dbReference type="InterPro" id="IPR045864">
    <property type="entry name" value="aa-tRNA-synth_II/BPL/LPL"/>
</dbReference>
<sequence>MGLADDLKYDLEIPKVPAGKRKRILLIQERVRSLASNIFRRHGGVCVNAPIFMPKGKRGIYDPSRDNLVEVMTRNGGVVSLPHDLRIHFARYLAKSNIHSLKRYCISPVYREEAVFGTTPKELIECAFDIASPEPGSYVADAEVILVVDELIRELGNRERNTLSVLTTFSSSKVS</sequence>
<accession>A0A7T8QV68</accession>
<dbReference type="GO" id="GO:0006427">
    <property type="term" value="P:histidyl-tRNA aminoacylation"/>
    <property type="evidence" value="ECO:0007669"/>
    <property type="project" value="TreeGrafter"/>
</dbReference>
<dbReference type="SUPFAM" id="SSF55681">
    <property type="entry name" value="Class II aaRS and biotin synthetases"/>
    <property type="match status" value="1"/>
</dbReference>
<dbReference type="Proteomes" id="UP000595437">
    <property type="component" value="Chromosome 1"/>
</dbReference>
<dbReference type="Gene3D" id="3.30.930.10">
    <property type="entry name" value="Bira Bifunctional Protein, Domain 2"/>
    <property type="match status" value="1"/>
</dbReference>
<dbReference type="GO" id="GO:0005829">
    <property type="term" value="C:cytosol"/>
    <property type="evidence" value="ECO:0007669"/>
    <property type="project" value="TreeGrafter"/>
</dbReference>
<proteinExistence type="predicted"/>
<dbReference type="GO" id="GO:0016301">
    <property type="term" value="F:kinase activity"/>
    <property type="evidence" value="ECO:0007669"/>
    <property type="project" value="UniProtKB-KW"/>
</dbReference>
<gene>
    <name evidence="1" type="ORF">FKW44_000913</name>
</gene>
<evidence type="ECO:0000313" key="2">
    <source>
        <dbReference type="Proteomes" id="UP000595437"/>
    </source>
</evidence>
<protein>
    <submittedName>
        <fullName evidence="1">Eukaryotic translation initiation factor 2 alpha kinase 4</fullName>
    </submittedName>
</protein>
<keyword evidence="1" id="KW-0808">Transferase</keyword>